<dbReference type="InterPro" id="IPR006128">
    <property type="entry name" value="Lipoprotein_PsaA-like"/>
</dbReference>
<evidence type="ECO:0000313" key="5">
    <source>
        <dbReference type="EMBL" id="OCM71618.1"/>
    </source>
</evidence>
<name>A0A0E1EQB0_STRAG</name>
<dbReference type="PRINTS" id="PR00690">
    <property type="entry name" value="ADHESNFAMILY"/>
</dbReference>
<accession>A0A0E1EQB0</accession>
<dbReference type="GO" id="GO:0007155">
    <property type="term" value="P:cell adhesion"/>
    <property type="evidence" value="ECO:0007669"/>
    <property type="project" value="InterPro"/>
</dbReference>
<dbReference type="InterPro" id="IPR006127">
    <property type="entry name" value="ZnuA-like"/>
</dbReference>
<keyword evidence="3" id="KW-0732">Signal</keyword>
<dbReference type="KEGG" id="sage:EN72_10165"/>
<dbReference type="SUPFAM" id="SSF53807">
    <property type="entry name" value="Helical backbone' metal receptor"/>
    <property type="match status" value="1"/>
</dbReference>
<dbReference type="EMBL" id="MAWT01000022">
    <property type="protein sequence ID" value="OCM71618.1"/>
    <property type="molecule type" value="Genomic_DNA"/>
</dbReference>
<dbReference type="InterPro" id="IPR050492">
    <property type="entry name" value="Bact_metal-bind_prot9"/>
</dbReference>
<organism evidence="5 6">
    <name type="scientific">Streptococcus agalactiae</name>
    <dbReference type="NCBI Taxonomy" id="1311"/>
    <lineage>
        <taxon>Bacteria</taxon>
        <taxon>Bacillati</taxon>
        <taxon>Bacillota</taxon>
        <taxon>Bacilli</taxon>
        <taxon>Lactobacillales</taxon>
        <taxon>Streptococcaceae</taxon>
        <taxon>Streptococcus</taxon>
    </lineage>
</organism>
<protein>
    <submittedName>
        <fullName evidence="5">Adhesion protein</fullName>
    </submittedName>
</protein>
<dbReference type="AlphaFoldDB" id="A0A0E1EQB0"/>
<evidence type="ECO:0000256" key="1">
    <source>
        <dbReference type="ARBA" id="ARBA00011028"/>
    </source>
</evidence>
<dbReference type="Gene3D" id="3.40.50.1980">
    <property type="entry name" value="Nitrogenase molybdenum iron protein domain"/>
    <property type="match status" value="2"/>
</dbReference>
<sequence length="307" mass="34031">MKRIRKSLIFVLGIITLICLCACTKQSQQKNGLSVVTSFYPVYSITKAVSGDLNDIKMIRSQSGIHGFEPSSSDVAAIYDADLFLYHSHTLEAWARRLEPSLHHSKVSVIEASKGMTLDKVHGLEDVEAEKGVDESTLYDPHTWNDPVKVSEEAQLIATQLAKKDPKNAKVYQKNADQFSDKAMAIAEKYKPKFKAAKSKYFVTSHTAFSYLAKRYGLTQLGIAGVSTEQEPSAKKLAEIQEFVKTYKVKTIFVEEGVSPKLAQAVASATRVKIASLSPLEAVPKNNKDYLENLETNLKVLVKSLNQ</sequence>
<reference evidence="5 6" key="1">
    <citation type="journal article" date="2016" name="Sci. Rep.">
        <title>Serotype IV Streptococcus agalactiae ST-452 has arisen from large genomic recombination events between CC23 and the hypervirulent CC17 lineages.</title>
        <authorList>
            <person name="Campisi E."/>
            <person name="Rinaudo C.D."/>
            <person name="Donati C."/>
            <person name="Barucco M."/>
            <person name="Torricelli G."/>
            <person name="Edwards M.S."/>
            <person name="Baker C.J."/>
            <person name="Margarit I."/>
            <person name="Rosini R."/>
        </authorList>
    </citation>
    <scope>NUCLEOTIDE SEQUENCE [LARGE SCALE GENOMIC DNA]</scope>
    <source>
        <strain evidence="5 6">CZ-PW-140</strain>
    </source>
</reference>
<gene>
    <name evidence="5" type="ORF">AX245_10460</name>
</gene>
<evidence type="ECO:0000256" key="4">
    <source>
        <dbReference type="RuleBase" id="RU003512"/>
    </source>
</evidence>
<evidence type="ECO:0000313" key="6">
    <source>
        <dbReference type="Proteomes" id="UP000093122"/>
    </source>
</evidence>
<keyword evidence="2 4" id="KW-0813">Transport</keyword>
<dbReference type="PRINTS" id="PR00691">
    <property type="entry name" value="ADHESINB"/>
</dbReference>
<dbReference type="PANTHER" id="PTHR42953:SF3">
    <property type="entry name" value="HIGH-AFFINITY ZINC UPTAKE SYSTEM PROTEIN ZNUA"/>
    <property type="match status" value="1"/>
</dbReference>
<evidence type="ECO:0000256" key="3">
    <source>
        <dbReference type="ARBA" id="ARBA00022729"/>
    </source>
</evidence>
<dbReference type="InterPro" id="IPR006129">
    <property type="entry name" value="AdhesinB"/>
</dbReference>
<comment type="caution">
    <text evidence="5">The sequence shown here is derived from an EMBL/GenBank/DDBJ whole genome shotgun (WGS) entry which is preliminary data.</text>
</comment>
<comment type="similarity">
    <text evidence="1 4">Belongs to the bacterial solute-binding protein 9 family.</text>
</comment>
<dbReference type="GO" id="GO:0030001">
    <property type="term" value="P:metal ion transport"/>
    <property type="evidence" value="ECO:0007669"/>
    <property type="project" value="InterPro"/>
</dbReference>
<dbReference type="RefSeq" id="WP_000822451.1">
    <property type="nucleotide sequence ID" value="NZ_CAXOLC010000005.1"/>
</dbReference>
<dbReference type="Pfam" id="PF01297">
    <property type="entry name" value="ZnuA"/>
    <property type="match status" value="1"/>
</dbReference>
<evidence type="ECO:0000256" key="2">
    <source>
        <dbReference type="ARBA" id="ARBA00022448"/>
    </source>
</evidence>
<dbReference type="GO" id="GO:0046872">
    <property type="term" value="F:metal ion binding"/>
    <property type="evidence" value="ECO:0007669"/>
    <property type="project" value="InterPro"/>
</dbReference>
<proteinExistence type="inferred from homology"/>
<dbReference type="Proteomes" id="UP000093122">
    <property type="component" value="Unassembled WGS sequence"/>
</dbReference>
<dbReference type="PANTHER" id="PTHR42953">
    <property type="entry name" value="HIGH-AFFINITY ZINC UPTAKE SYSTEM PROTEIN ZNUA-RELATED"/>
    <property type="match status" value="1"/>
</dbReference>